<dbReference type="InterPro" id="IPR018060">
    <property type="entry name" value="HTH_AraC"/>
</dbReference>
<feature type="domain" description="HTH araC/xylS-type" evidence="4">
    <location>
        <begin position="183"/>
        <end position="281"/>
    </location>
</feature>
<dbReference type="PROSITE" id="PS00041">
    <property type="entry name" value="HTH_ARAC_FAMILY_1"/>
    <property type="match status" value="1"/>
</dbReference>
<dbReference type="PANTHER" id="PTHR46796">
    <property type="entry name" value="HTH-TYPE TRANSCRIPTIONAL ACTIVATOR RHAS-RELATED"/>
    <property type="match status" value="1"/>
</dbReference>
<keyword evidence="6" id="KW-1185">Reference proteome</keyword>
<dbReference type="SUPFAM" id="SSF46689">
    <property type="entry name" value="Homeodomain-like"/>
    <property type="match status" value="1"/>
</dbReference>
<reference evidence="5 6" key="1">
    <citation type="submission" date="2017-02" db="EMBL/GenBank/DDBJ databases">
        <authorList>
            <person name="Peterson S.W."/>
        </authorList>
    </citation>
    <scope>NUCLEOTIDE SEQUENCE [LARGE SCALE GENOMIC DNA]</scope>
    <source>
        <strain evidence="5 6">P15</strain>
    </source>
</reference>
<evidence type="ECO:0000256" key="3">
    <source>
        <dbReference type="ARBA" id="ARBA00023163"/>
    </source>
</evidence>
<dbReference type="EMBL" id="FUZV01000001">
    <property type="protein sequence ID" value="SKC51900.1"/>
    <property type="molecule type" value="Genomic_DNA"/>
</dbReference>
<protein>
    <submittedName>
        <fullName evidence="5">Transcriptional regulator</fullName>
    </submittedName>
</protein>
<accession>A0A1T5JKD1</accession>
<sequence length="321" mass="35712">MTQKWYWADRGRLVEILPRSTPLQSKCIGISRMGSLRVQVQQITLVAQLRGKSRVQALEGQFRLQAGDWLVLDRDSRPTIQTGATGLCVGLSICASDLQAASGDSTRPLYVGRGTLAPEERRMVMRLWRQAMEAAFSSQDGRGLDTSNLLDYFSELQRDIHRDAGRCPGRTKAHRQQVFSRLQRTRLFMEGHRGQLVRSSELASLASLSACYYSRTFTAVYGERPQATAARIRLEYAAELLVMTADPVASVALAAGFENCCSFARAFRANFGMTASRFRLENTRSPQGAMRRRTLRPDSLLVGMASSSQARSDVAHPNDGR</sequence>
<gene>
    <name evidence="5" type="ORF">SAMN06296058_0864</name>
</gene>
<evidence type="ECO:0000313" key="5">
    <source>
        <dbReference type="EMBL" id="SKC51900.1"/>
    </source>
</evidence>
<organism evidence="5 6">
    <name type="scientific">Pseudoxanthomonas indica</name>
    <dbReference type="NCBI Taxonomy" id="428993"/>
    <lineage>
        <taxon>Bacteria</taxon>
        <taxon>Pseudomonadati</taxon>
        <taxon>Pseudomonadota</taxon>
        <taxon>Gammaproteobacteria</taxon>
        <taxon>Lysobacterales</taxon>
        <taxon>Lysobacteraceae</taxon>
        <taxon>Pseudoxanthomonas</taxon>
    </lineage>
</organism>
<evidence type="ECO:0000256" key="1">
    <source>
        <dbReference type="ARBA" id="ARBA00023015"/>
    </source>
</evidence>
<dbReference type="InterPro" id="IPR050204">
    <property type="entry name" value="AraC_XylS_family_regulators"/>
</dbReference>
<dbReference type="Proteomes" id="UP000190341">
    <property type="component" value="Unassembled WGS sequence"/>
</dbReference>
<dbReference type="GO" id="GO:0003700">
    <property type="term" value="F:DNA-binding transcription factor activity"/>
    <property type="evidence" value="ECO:0007669"/>
    <property type="project" value="InterPro"/>
</dbReference>
<keyword evidence="1" id="KW-0805">Transcription regulation</keyword>
<name>A0A1T5JKD1_9GAMM</name>
<evidence type="ECO:0000259" key="4">
    <source>
        <dbReference type="PROSITE" id="PS01124"/>
    </source>
</evidence>
<dbReference type="RefSeq" id="WP_079723231.1">
    <property type="nucleotide sequence ID" value="NZ_BMCL01000003.1"/>
</dbReference>
<dbReference type="PROSITE" id="PS01124">
    <property type="entry name" value="HTH_ARAC_FAMILY_2"/>
    <property type="match status" value="1"/>
</dbReference>
<dbReference type="OrthoDB" id="6053579at2"/>
<keyword evidence="3" id="KW-0804">Transcription</keyword>
<dbReference type="InterPro" id="IPR009057">
    <property type="entry name" value="Homeodomain-like_sf"/>
</dbReference>
<dbReference type="STRING" id="428993.SAMN06296058_0864"/>
<dbReference type="Gene3D" id="1.10.10.60">
    <property type="entry name" value="Homeodomain-like"/>
    <property type="match status" value="2"/>
</dbReference>
<dbReference type="SMART" id="SM00342">
    <property type="entry name" value="HTH_ARAC"/>
    <property type="match status" value="1"/>
</dbReference>
<dbReference type="GO" id="GO:0043565">
    <property type="term" value="F:sequence-specific DNA binding"/>
    <property type="evidence" value="ECO:0007669"/>
    <property type="project" value="InterPro"/>
</dbReference>
<dbReference type="AlphaFoldDB" id="A0A1T5JKD1"/>
<dbReference type="Pfam" id="PF12833">
    <property type="entry name" value="HTH_18"/>
    <property type="match status" value="1"/>
</dbReference>
<evidence type="ECO:0000313" key="6">
    <source>
        <dbReference type="Proteomes" id="UP000190341"/>
    </source>
</evidence>
<proteinExistence type="predicted"/>
<dbReference type="InterPro" id="IPR018062">
    <property type="entry name" value="HTH_AraC-typ_CS"/>
</dbReference>
<dbReference type="PANTHER" id="PTHR46796:SF7">
    <property type="entry name" value="ARAC FAMILY TRANSCRIPTIONAL REGULATOR"/>
    <property type="match status" value="1"/>
</dbReference>
<keyword evidence="2" id="KW-0238">DNA-binding</keyword>
<evidence type="ECO:0000256" key="2">
    <source>
        <dbReference type="ARBA" id="ARBA00023125"/>
    </source>
</evidence>